<evidence type="ECO:0000259" key="6">
    <source>
        <dbReference type="Pfam" id="PF13515"/>
    </source>
</evidence>
<protein>
    <recommendedName>
        <fullName evidence="6">Integral membrane bound transporter domain-containing protein</fullName>
    </recommendedName>
</protein>
<dbReference type="InterPro" id="IPR049453">
    <property type="entry name" value="Memb_transporter_dom"/>
</dbReference>
<keyword evidence="3 5" id="KW-1133">Transmembrane helix</keyword>
<comment type="caution">
    <text evidence="7">The sequence shown here is derived from an EMBL/GenBank/DDBJ whole genome shotgun (WGS) entry which is preliminary data.</text>
</comment>
<keyword evidence="8" id="KW-1185">Reference proteome</keyword>
<feature type="transmembrane region" description="Helical" evidence="5">
    <location>
        <begin position="84"/>
        <end position="102"/>
    </location>
</feature>
<keyword evidence="4 5" id="KW-0472">Membrane</keyword>
<accession>A0A7W7ZCW5</accession>
<feature type="domain" description="Integral membrane bound transporter" evidence="6">
    <location>
        <begin position="255"/>
        <end position="375"/>
    </location>
</feature>
<dbReference type="EMBL" id="JACHIP010000003">
    <property type="protein sequence ID" value="MBB5057570.1"/>
    <property type="molecule type" value="Genomic_DNA"/>
</dbReference>
<proteinExistence type="predicted"/>
<dbReference type="Pfam" id="PF13515">
    <property type="entry name" value="FUSC_2"/>
    <property type="match status" value="1"/>
</dbReference>
<evidence type="ECO:0000256" key="2">
    <source>
        <dbReference type="ARBA" id="ARBA00022692"/>
    </source>
</evidence>
<evidence type="ECO:0000256" key="4">
    <source>
        <dbReference type="ARBA" id="ARBA00023136"/>
    </source>
</evidence>
<keyword evidence="2 5" id="KW-0812">Transmembrane</keyword>
<gene>
    <name evidence="7" type="ORF">HDF16_002276</name>
</gene>
<feature type="transmembrane region" description="Helical" evidence="5">
    <location>
        <begin position="358"/>
        <end position="377"/>
    </location>
</feature>
<dbReference type="GO" id="GO:0016020">
    <property type="term" value="C:membrane"/>
    <property type="evidence" value="ECO:0007669"/>
    <property type="project" value="UniProtKB-SubCell"/>
</dbReference>
<sequence length="390" mass="41690">MAVTENPQANLFPSSPVAHPYFADLYTFDWSKASFAIPALCCISIALCLVIGVLVGHPSAGLIAGGGAMTIGFGVNQRIADSRLAPMIFATFAMAISTVVGMTVGHHGYEILIAAGVWSFVYGLLTARAAGIAWVGQQAAVTLFVTSAFPAGPRAACERALLLFAGGALQILITSCTLHLIPELKAQLFEFHRLAIQSPLEQTSDLILHAHSEARRRTLHALREIPLSLPRLSHTASFTYAIRLTLTVVLSAEAYRRLGIQSGYWIPMTALLVQKPAFFETFVRALMRIGGTLAGAVLSTFALAHLHPDPIVLAILATLAAFLGYVTNSVNYALFSTCLTSYIVFLLSLNALPGPVIAHRRALCTIAGGVIALVIHLDALRRHRAQPTST</sequence>
<evidence type="ECO:0000256" key="1">
    <source>
        <dbReference type="ARBA" id="ARBA00004141"/>
    </source>
</evidence>
<evidence type="ECO:0000256" key="3">
    <source>
        <dbReference type="ARBA" id="ARBA00022989"/>
    </source>
</evidence>
<name>A0A7W7ZCW5_9BACT</name>
<dbReference type="RefSeq" id="WP_184216576.1">
    <property type="nucleotide sequence ID" value="NZ_JACHIP010000003.1"/>
</dbReference>
<evidence type="ECO:0000313" key="7">
    <source>
        <dbReference type="EMBL" id="MBB5057570.1"/>
    </source>
</evidence>
<feature type="transmembrane region" description="Helical" evidence="5">
    <location>
        <begin position="35"/>
        <end position="63"/>
    </location>
</feature>
<feature type="transmembrane region" description="Helical" evidence="5">
    <location>
        <begin position="310"/>
        <end position="326"/>
    </location>
</feature>
<reference evidence="7 8" key="1">
    <citation type="submission" date="2020-08" db="EMBL/GenBank/DDBJ databases">
        <title>Genomic Encyclopedia of Type Strains, Phase IV (KMG-V): Genome sequencing to study the core and pangenomes of soil and plant-associated prokaryotes.</title>
        <authorList>
            <person name="Whitman W."/>
        </authorList>
    </citation>
    <scope>NUCLEOTIDE SEQUENCE [LARGE SCALE GENOMIC DNA]</scope>
    <source>
        <strain evidence="7 8">M8UP14</strain>
    </source>
</reference>
<feature type="transmembrane region" description="Helical" evidence="5">
    <location>
        <begin position="285"/>
        <end position="304"/>
    </location>
</feature>
<organism evidence="7 8">
    <name type="scientific">Granulicella aggregans</name>
    <dbReference type="NCBI Taxonomy" id="474949"/>
    <lineage>
        <taxon>Bacteria</taxon>
        <taxon>Pseudomonadati</taxon>
        <taxon>Acidobacteriota</taxon>
        <taxon>Terriglobia</taxon>
        <taxon>Terriglobales</taxon>
        <taxon>Acidobacteriaceae</taxon>
        <taxon>Granulicella</taxon>
    </lineage>
</organism>
<evidence type="ECO:0000313" key="8">
    <source>
        <dbReference type="Proteomes" id="UP000540989"/>
    </source>
</evidence>
<evidence type="ECO:0000256" key="5">
    <source>
        <dbReference type="SAM" id="Phobius"/>
    </source>
</evidence>
<comment type="subcellular location">
    <subcellularLocation>
        <location evidence="1">Membrane</location>
        <topology evidence="1">Multi-pass membrane protein</topology>
    </subcellularLocation>
</comment>
<feature type="transmembrane region" description="Helical" evidence="5">
    <location>
        <begin position="108"/>
        <end position="125"/>
    </location>
</feature>
<feature type="transmembrane region" description="Helical" evidence="5">
    <location>
        <begin position="333"/>
        <end position="352"/>
    </location>
</feature>
<dbReference type="Proteomes" id="UP000540989">
    <property type="component" value="Unassembled WGS sequence"/>
</dbReference>
<dbReference type="AlphaFoldDB" id="A0A7W7ZCW5"/>